<dbReference type="SUPFAM" id="SSF56219">
    <property type="entry name" value="DNase I-like"/>
    <property type="match status" value="1"/>
</dbReference>
<dbReference type="InterPro" id="IPR046985">
    <property type="entry name" value="IP5"/>
</dbReference>
<dbReference type="InterPro" id="IPR036691">
    <property type="entry name" value="Endo/exonu/phosph_ase_sf"/>
</dbReference>
<feature type="compositionally biased region" description="Basic and acidic residues" evidence="2">
    <location>
        <begin position="1"/>
        <end position="12"/>
    </location>
</feature>
<dbReference type="GO" id="GO:0001726">
    <property type="term" value="C:ruffle"/>
    <property type="evidence" value="ECO:0007669"/>
    <property type="project" value="TreeGrafter"/>
</dbReference>
<name>A0A498LII3_LABRO</name>
<dbReference type="GO" id="GO:0051898">
    <property type="term" value="P:negative regulation of phosphatidylinositol 3-kinase/protein kinase B signal transduction"/>
    <property type="evidence" value="ECO:0007669"/>
    <property type="project" value="TreeGrafter"/>
</dbReference>
<dbReference type="Pfam" id="PF22669">
    <property type="entry name" value="Exo_endo_phos2"/>
    <property type="match status" value="1"/>
</dbReference>
<evidence type="ECO:0000259" key="3">
    <source>
        <dbReference type="SMART" id="SM00128"/>
    </source>
</evidence>
<comment type="caution">
    <text evidence="4">The sequence shown here is derived from an EMBL/GenBank/DDBJ whole genome shotgun (WGS) entry which is preliminary data.</text>
</comment>
<dbReference type="Pfam" id="PF17751">
    <property type="entry name" value="SKICH"/>
    <property type="match status" value="1"/>
</dbReference>
<dbReference type="GO" id="GO:0004439">
    <property type="term" value="F:phosphatidylinositol-4,5-bisphosphate 5-phosphatase activity"/>
    <property type="evidence" value="ECO:0007669"/>
    <property type="project" value="TreeGrafter"/>
</dbReference>
<evidence type="ECO:0000256" key="1">
    <source>
        <dbReference type="ARBA" id="ARBA00005910"/>
    </source>
</evidence>
<dbReference type="Gene3D" id="2.60.40.2840">
    <property type="match status" value="1"/>
</dbReference>
<dbReference type="InterPro" id="IPR041611">
    <property type="entry name" value="SKICH"/>
</dbReference>
<reference evidence="4 5" key="1">
    <citation type="submission" date="2018-03" db="EMBL/GenBank/DDBJ databases">
        <title>Draft genome sequence of Rohu Carp (Labeo rohita).</title>
        <authorList>
            <person name="Das P."/>
            <person name="Kushwaha B."/>
            <person name="Joshi C.G."/>
            <person name="Kumar D."/>
            <person name="Nagpure N.S."/>
            <person name="Sahoo L."/>
            <person name="Das S.P."/>
            <person name="Bit A."/>
            <person name="Patnaik S."/>
            <person name="Meher P.K."/>
            <person name="Jayasankar P."/>
            <person name="Koringa P.G."/>
            <person name="Patel N.V."/>
            <person name="Hinsu A.T."/>
            <person name="Kumar R."/>
            <person name="Pandey M."/>
            <person name="Agarwal S."/>
            <person name="Srivastava S."/>
            <person name="Singh M."/>
            <person name="Iquebal M.A."/>
            <person name="Jaiswal S."/>
            <person name="Angadi U.B."/>
            <person name="Kumar N."/>
            <person name="Raza M."/>
            <person name="Shah T.M."/>
            <person name="Rai A."/>
            <person name="Jena J.K."/>
        </authorList>
    </citation>
    <scope>NUCLEOTIDE SEQUENCE [LARGE SCALE GENOMIC DNA]</scope>
    <source>
        <strain evidence="4">DASCIFA01</strain>
        <tissue evidence="4">Testis</tissue>
    </source>
</reference>
<dbReference type="Proteomes" id="UP000290572">
    <property type="component" value="Unassembled WGS sequence"/>
</dbReference>
<dbReference type="InterPro" id="IPR000300">
    <property type="entry name" value="IPPc"/>
</dbReference>
<feature type="region of interest" description="Disordered" evidence="2">
    <location>
        <begin position="1"/>
        <end position="24"/>
    </location>
</feature>
<dbReference type="GO" id="GO:0005783">
    <property type="term" value="C:endoplasmic reticulum"/>
    <property type="evidence" value="ECO:0007669"/>
    <property type="project" value="TreeGrafter"/>
</dbReference>
<dbReference type="GO" id="GO:0005886">
    <property type="term" value="C:plasma membrane"/>
    <property type="evidence" value="ECO:0007669"/>
    <property type="project" value="TreeGrafter"/>
</dbReference>
<proteinExistence type="inferred from homology"/>
<protein>
    <submittedName>
        <fullName evidence="4">Inositol polyphosphate 5-phosphatase K-like isoform X2</fullName>
    </submittedName>
</protein>
<organism evidence="4 5">
    <name type="scientific">Labeo rohita</name>
    <name type="common">Indian major carp</name>
    <name type="synonym">Cyprinus rohita</name>
    <dbReference type="NCBI Taxonomy" id="84645"/>
    <lineage>
        <taxon>Eukaryota</taxon>
        <taxon>Metazoa</taxon>
        <taxon>Chordata</taxon>
        <taxon>Craniata</taxon>
        <taxon>Vertebrata</taxon>
        <taxon>Euteleostomi</taxon>
        <taxon>Actinopterygii</taxon>
        <taxon>Neopterygii</taxon>
        <taxon>Teleostei</taxon>
        <taxon>Ostariophysi</taxon>
        <taxon>Cypriniformes</taxon>
        <taxon>Cyprinidae</taxon>
        <taxon>Labeoninae</taxon>
        <taxon>Labeonini</taxon>
        <taxon>Labeo</taxon>
    </lineage>
</organism>
<dbReference type="GO" id="GO:0034485">
    <property type="term" value="F:phosphatidylinositol-3,4,5-trisphosphate 5-phosphatase activity"/>
    <property type="evidence" value="ECO:0007669"/>
    <property type="project" value="TreeGrafter"/>
</dbReference>
<sequence length="443" mass="51004">MADIFDVPRVRSDSTSTTASQSSSSRQILRQRLAQLLVCLEDLSSDDETNEEVSRTLDEAFYLCGKYTNRESFRLHMVTWNVGTAEPPADVRSLLQLDSQPATDLFVIGLQEVNATPVRYISDLISEDSWSHLLMDTLAPMGYIKGNKGGVSVRFSFYGHMLCFLNCHLAAHMNYALQRMDEFEYILDTQDFDMYNTPQVLDHKVVFWFGDLNFRIADHGMHFLRSSINNGRFNLLWDRDQLTMMKKKEPILQEFEEGPLCFKPTYKFDRFSETYDTSGKKRKPAWTDRILWRIKPKAIETEDENMSTTSSTDDDEYPIKVTQDMYTCDVSYGVSDHKPVIATFNLEMRKKVETPLVTLTVKGHWSADEDATFTYTILENFESSTWDWIGLYKIGFKSASDYSAFTWVKDDEVAANGEVVTILESQQAVMERLVPENINGHEK</sequence>
<dbReference type="GO" id="GO:0045719">
    <property type="term" value="P:negative regulation of glycogen biosynthetic process"/>
    <property type="evidence" value="ECO:0007669"/>
    <property type="project" value="TreeGrafter"/>
</dbReference>
<dbReference type="SMART" id="SM00128">
    <property type="entry name" value="IPPc"/>
    <property type="match status" value="1"/>
</dbReference>
<accession>A0A498LII3</accession>
<dbReference type="EMBL" id="QBIY01013357">
    <property type="protein sequence ID" value="RXN06826.1"/>
    <property type="molecule type" value="Genomic_DNA"/>
</dbReference>
<dbReference type="GO" id="GO:0046856">
    <property type="term" value="P:phosphatidylinositol dephosphorylation"/>
    <property type="evidence" value="ECO:0007669"/>
    <property type="project" value="InterPro"/>
</dbReference>
<evidence type="ECO:0000256" key="2">
    <source>
        <dbReference type="SAM" id="MobiDB-lite"/>
    </source>
</evidence>
<dbReference type="GO" id="GO:0016312">
    <property type="term" value="F:inositol bisphosphate phosphatase activity"/>
    <property type="evidence" value="ECO:0007669"/>
    <property type="project" value="TreeGrafter"/>
</dbReference>
<comment type="similarity">
    <text evidence="1">Belongs to the inositol 1,4,5-trisphosphate 5-phosphatase type II family.</text>
</comment>
<feature type="compositionally biased region" description="Low complexity" evidence="2">
    <location>
        <begin position="13"/>
        <end position="24"/>
    </location>
</feature>
<gene>
    <name evidence="4" type="ORF">ROHU_012107</name>
</gene>
<dbReference type="AlphaFoldDB" id="A0A498LII3"/>
<dbReference type="GO" id="GO:0046627">
    <property type="term" value="P:negative regulation of insulin receptor signaling pathway"/>
    <property type="evidence" value="ECO:0007669"/>
    <property type="project" value="TreeGrafter"/>
</dbReference>
<dbReference type="Gene3D" id="3.60.10.10">
    <property type="entry name" value="Endonuclease/exonuclease/phosphatase"/>
    <property type="match status" value="2"/>
</dbReference>
<dbReference type="STRING" id="84645.A0A498LII3"/>
<keyword evidence="5" id="KW-1185">Reference proteome</keyword>
<dbReference type="PANTHER" id="PTHR11200">
    <property type="entry name" value="INOSITOL 5-PHOSPHATASE"/>
    <property type="match status" value="1"/>
</dbReference>
<evidence type="ECO:0000313" key="4">
    <source>
        <dbReference type="EMBL" id="RXN06826.1"/>
    </source>
</evidence>
<dbReference type="PANTHER" id="PTHR11200:SF299">
    <property type="entry name" value="INOSITOL POLYPHOSPHATE 5-PHOSPHATASE K ISOFORM X3"/>
    <property type="match status" value="1"/>
</dbReference>
<evidence type="ECO:0000313" key="5">
    <source>
        <dbReference type="Proteomes" id="UP000290572"/>
    </source>
</evidence>
<feature type="domain" description="Inositol polyphosphate-related phosphatase" evidence="3">
    <location>
        <begin position="71"/>
        <end position="353"/>
    </location>
</feature>